<evidence type="ECO:0000313" key="4">
    <source>
        <dbReference type="Proteomes" id="UP000306145"/>
    </source>
</evidence>
<comment type="catalytic activity">
    <reaction evidence="2">
        <text>oxidized coenzyme F420-(gamma-L-Glu)(n) + a quinol + H(+) = reduced coenzyme F420-(gamma-L-Glu)(n) + a quinone</text>
        <dbReference type="Rhea" id="RHEA:39663"/>
        <dbReference type="Rhea" id="RHEA-COMP:12939"/>
        <dbReference type="Rhea" id="RHEA-COMP:14378"/>
        <dbReference type="ChEBI" id="CHEBI:15378"/>
        <dbReference type="ChEBI" id="CHEBI:24646"/>
        <dbReference type="ChEBI" id="CHEBI:132124"/>
        <dbReference type="ChEBI" id="CHEBI:133980"/>
        <dbReference type="ChEBI" id="CHEBI:139511"/>
    </reaction>
</comment>
<dbReference type="OrthoDB" id="8225825at2"/>
<sequence length="135" mass="14862">MSDWNEKIIAEFRANGGQVGGQFAGAPLLLLHTLGAKTGQPRVNPMMYQEVEGGYAVFASYAGAPTNPDWYHNLLANPRAQAEIGTDKVDLVARVATGDERERIWSAQKAAYPGFAEYERKTTRQIPVIVLERTP</sequence>
<name>A0A5C4QKI2_9ACTN</name>
<accession>A0A5C4QKI2</accession>
<comment type="caution">
    <text evidence="3">The sequence shown here is derived from an EMBL/GenBank/DDBJ whole genome shotgun (WGS) entry which is preliminary data.</text>
</comment>
<dbReference type="RefSeq" id="WP_139586170.1">
    <property type="nucleotide sequence ID" value="NZ_VDFY01000188.1"/>
</dbReference>
<dbReference type="Proteomes" id="UP000306145">
    <property type="component" value="Unassembled WGS sequence"/>
</dbReference>
<dbReference type="Gene3D" id="2.30.110.10">
    <property type="entry name" value="Electron Transport, Fmn-binding Protein, Chain A"/>
    <property type="match status" value="1"/>
</dbReference>
<reference evidence="3 4" key="1">
    <citation type="submission" date="2019-06" db="EMBL/GenBank/DDBJ databases">
        <title>Micromonospora ordensis sp. nov., isolated from deep marine sediment.</title>
        <authorList>
            <person name="Veyisoglu A."/>
            <person name="Carro L."/>
            <person name="Klenk H.-P."/>
            <person name="Sahin N."/>
        </authorList>
    </citation>
    <scope>NUCLEOTIDE SEQUENCE [LARGE SCALE GENOMIC DNA]</scope>
    <source>
        <strain evidence="3 4">S2509</strain>
    </source>
</reference>
<evidence type="ECO:0000313" key="3">
    <source>
        <dbReference type="EMBL" id="TNH26253.1"/>
    </source>
</evidence>
<gene>
    <name evidence="3" type="ORF">FHG89_21275</name>
</gene>
<dbReference type="GO" id="GO:0005886">
    <property type="term" value="C:plasma membrane"/>
    <property type="evidence" value="ECO:0007669"/>
    <property type="project" value="TreeGrafter"/>
</dbReference>
<dbReference type="SUPFAM" id="SSF50475">
    <property type="entry name" value="FMN-binding split barrel"/>
    <property type="match status" value="1"/>
</dbReference>
<dbReference type="InterPro" id="IPR012349">
    <property type="entry name" value="Split_barrel_FMN-bd"/>
</dbReference>
<dbReference type="GO" id="GO:0016491">
    <property type="term" value="F:oxidoreductase activity"/>
    <property type="evidence" value="ECO:0007669"/>
    <property type="project" value="InterPro"/>
</dbReference>
<dbReference type="PANTHER" id="PTHR39428">
    <property type="entry name" value="F420H(2)-DEPENDENT QUINONE REDUCTASE RV1261C"/>
    <property type="match status" value="1"/>
</dbReference>
<dbReference type="EMBL" id="VDFY01000188">
    <property type="protein sequence ID" value="TNH26253.1"/>
    <property type="molecule type" value="Genomic_DNA"/>
</dbReference>
<dbReference type="Pfam" id="PF04075">
    <property type="entry name" value="F420H2_quin_red"/>
    <property type="match status" value="1"/>
</dbReference>
<proteinExistence type="inferred from homology"/>
<dbReference type="NCBIfam" id="TIGR00026">
    <property type="entry name" value="hi_GC_TIGR00026"/>
    <property type="match status" value="1"/>
</dbReference>
<dbReference type="PANTHER" id="PTHR39428:SF3">
    <property type="entry name" value="DEAZAFLAVIN-DEPENDENT NITROREDUCTASE"/>
    <property type="match status" value="1"/>
</dbReference>
<evidence type="ECO:0000256" key="2">
    <source>
        <dbReference type="ARBA" id="ARBA00049106"/>
    </source>
</evidence>
<keyword evidence="4" id="KW-1185">Reference proteome</keyword>
<comment type="similarity">
    <text evidence="1">Belongs to the F420H(2)-dependent quinone reductase family.</text>
</comment>
<dbReference type="InterPro" id="IPR004378">
    <property type="entry name" value="F420H2_quin_Rdtase"/>
</dbReference>
<dbReference type="GO" id="GO:0070967">
    <property type="term" value="F:coenzyme F420 binding"/>
    <property type="evidence" value="ECO:0007669"/>
    <property type="project" value="TreeGrafter"/>
</dbReference>
<organism evidence="3 4">
    <name type="scientific">Micromonospora orduensis</name>
    <dbReference type="NCBI Taxonomy" id="1420891"/>
    <lineage>
        <taxon>Bacteria</taxon>
        <taxon>Bacillati</taxon>
        <taxon>Actinomycetota</taxon>
        <taxon>Actinomycetes</taxon>
        <taxon>Micromonosporales</taxon>
        <taxon>Micromonosporaceae</taxon>
        <taxon>Micromonospora</taxon>
    </lineage>
</organism>
<evidence type="ECO:0000256" key="1">
    <source>
        <dbReference type="ARBA" id="ARBA00008710"/>
    </source>
</evidence>
<dbReference type="AlphaFoldDB" id="A0A5C4QKI2"/>
<protein>
    <submittedName>
        <fullName evidence="3">Nitroreductase family deazaflavin-dependent oxidoreductase</fullName>
    </submittedName>
</protein>